<dbReference type="Proteomes" id="UP000287224">
    <property type="component" value="Unassembled WGS sequence"/>
</dbReference>
<gene>
    <name evidence="1" type="ORF">KDAU_46890</name>
</gene>
<keyword evidence="2" id="KW-1185">Reference proteome</keyword>
<sequence length="66" mass="7327">MHAALLTYDMVAYAWLRDRFSRFLGAISYVNGCGMHKAGLLPGRQASVSRKPQSYAAYGGMIAWIE</sequence>
<dbReference type="EMBL" id="BIFQ01000001">
    <property type="protein sequence ID" value="GCE07360.1"/>
    <property type="molecule type" value="Genomic_DNA"/>
</dbReference>
<comment type="caution">
    <text evidence="1">The sequence shown here is derived from an EMBL/GenBank/DDBJ whole genome shotgun (WGS) entry which is preliminary data.</text>
</comment>
<evidence type="ECO:0000313" key="1">
    <source>
        <dbReference type="EMBL" id="GCE07360.1"/>
    </source>
</evidence>
<protein>
    <submittedName>
        <fullName evidence="1">Uncharacterized protein</fullName>
    </submittedName>
</protein>
<reference evidence="2" key="1">
    <citation type="submission" date="2018-12" db="EMBL/GenBank/DDBJ databases">
        <title>Tengunoibacter tsumagoiensis gen. nov., sp. nov., Dictyobacter kobayashii sp. nov., D. alpinus sp. nov., and D. joshuensis sp. nov. and description of Dictyobacteraceae fam. nov. within the order Ktedonobacterales isolated from Tengu-no-mugimeshi.</title>
        <authorList>
            <person name="Wang C.M."/>
            <person name="Zheng Y."/>
            <person name="Sakai Y."/>
            <person name="Toyoda A."/>
            <person name="Minakuchi Y."/>
            <person name="Abe K."/>
            <person name="Yokota A."/>
            <person name="Yabe S."/>
        </authorList>
    </citation>
    <scope>NUCLEOTIDE SEQUENCE [LARGE SCALE GENOMIC DNA]</scope>
    <source>
        <strain evidence="2">S-27</strain>
    </source>
</reference>
<proteinExistence type="predicted"/>
<dbReference type="AlphaFoldDB" id="A0A401ZKL4"/>
<organism evidence="1 2">
    <name type="scientific">Dictyobacter aurantiacus</name>
    <dbReference type="NCBI Taxonomy" id="1936993"/>
    <lineage>
        <taxon>Bacteria</taxon>
        <taxon>Bacillati</taxon>
        <taxon>Chloroflexota</taxon>
        <taxon>Ktedonobacteria</taxon>
        <taxon>Ktedonobacterales</taxon>
        <taxon>Dictyobacteraceae</taxon>
        <taxon>Dictyobacter</taxon>
    </lineage>
</organism>
<name>A0A401ZKL4_9CHLR</name>
<evidence type="ECO:0000313" key="2">
    <source>
        <dbReference type="Proteomes" id="UP000287224"/>
    </source>
</evidence>
<accession>A0A401ZKL4</accession>